<evidence type="ECO:0000256" key="3">
    <source>
        <dbReference type="ARBA" id="ARBA00022825"/>
    </source>
</evidence>
<dbReference type="InterPro" id="IPR001254">
    <property type="entry name" value="Trypsin_dom"/>
</dbReference>
<dbReference type="InterPro" id="IPR033116">
    <property type="entry name" value="TRYPSIN_SER"/>
</dbReference>
<dbReference type="InterPro" id="IPR018114">
    <property type="entry name" value="TRYPSIN_HIS"/>
</dbReference>
<gene>
    <name evidence="13" type="primary">LOC106463381</name>
</gene>
<dbReference type="SMART" id="SM00192">
    <property type="entry name" value="LDLa"/>
    <property type="match status" value="3"/>
</dbReference>
<feature type="domain" description="SRCR" evidence="11">
    <location>
        <begin position="583"/>
        <end position="690"/>
    </location>
</feature>
<dbReference type="PROSITE" id="PS50287">
    <property type="entry name" value="SRCR_2"/>
    <property type="match status" value="1"/>
</dbReference>
<protein>
    <submittedName>
        <fullName evidence="13">Serine protease nudel-like</fullName>
    </submittedName>
</protein>
<dbReference type="GeneID" id="106463381"/>
<dbReference type="Gene3D" id="4.10.400.10">
    <property type="entry name" value="Low-density Lipoprotein Receptor"/>
    <property type="match status" value="3"/>
</dbReference>
<feature type="compositionally biased region" description="Polar residues" evidence="9">
    <location>
        <begin position="242"/>
        <end position="253"/>
    </location>
</feature>
<evidence type="ECO:0000256" key="5">
    <source>
        <dbReference type="ARBA" id="ARBA00023180"/>
    </source>
</evidence>
<dbReference type="InterPro" id="IPR036055">
    <property type="entry name" value="LDL_receptor-like_sf"/>
</dbReference>
<feature type="disulfide bond" evidence="6">
    <location>
        <begin position="486"/>
        <end position="504"/>
    </location>
</feature>
<evidence type="ECO:0000256" key="1">
    <source>
        <dbReference type="ARBA" id="ARBA00022670"/>
    </source>
</evidence>
<keyword evidence="4 6" id="KW-1015">Disulfide bond</keyword>
<feature type="compositionally biased region" description="Basic and acidic residues" evidence="9">
    <location>
        <begin position="193"/>
        <end position="202"/>
    </location>
</feature>
<feature type="disulfide bond" evidence="6">
    <location>
        <begin position="963"/>
        <end position="981"/>
    </location>
</feature>
<dbReference type="RefSeq" id="XP_022246562.1">
    <property type="nucleotide sequence ID" value="XM_022390854.1"/>
</dbReference>
<dbReference type="CDD" id="cd00112">
    <property type="entry name" value="LDLa"/>
    <property type="match status" value="3"/>
</dbReference>
<comment type="caution">
    <text evidence="7">Lacks conserved residue(s) required for the propagation of feature annotation.</text>
</comment>
<reference evidence="13" key="1">
    <citation type="submission" date="2025-08" db="UniProtKB">
        <authorList>
            <consortium name="RefSeq"/>
        </authorList>
    </citation>
    <scope>IDENTIFICATION</scope>
    <source>
        <tissue evidence="13">Muscle</tissue>
    </source>
</reference>
<dbReference type="Pfam" id="PF00057">
    <property type="entry name" value="Ldl_recept_a"/>
    <property type="match status" value="3"/>
</dbReference>
<dbReference type="InterPro" id="IPR023415">
    <property type="entry name" value="LDLR_class-A_CS"/>
</dbReference>
<dbReference type="Pfam" id="PF00089">
    <property type="entry name" value="Trypsin"/>
    <property type="match status" value="1"/>
</dbReference>
<dbReference type="InterPro" id="IPR001190">
    <property type="entry name" value="SRCR"/>
</dbReference>
<evidence type="ECO:0000259" key="11">
    <source>
        <dbReference type="PROSITE" id="PS50287"/>
    </source>
</evidence>
<dbReference type="PANTHER" id="PTHR24252:SF16">
    <property type="entry name" value="TRANSMEMBRANE SERINE PROTEASE 15"/>
    <property type="match status" value="1"/>
</dbReference>
<dbReference type="PROSITE" id="PS00134">
    <property type="entry name" value="TRYPSIN_HIS"/>
    <property type="match status" value="1"/>
</dbReference>
<evidence type="ECO:0000256" key="2">
    <source>
        <dbReference type="ARBA" id="ARBA00022801"/>
    </source>
</evidence>
<accession>A0ABM1SSF6</accession>
<dbReference type="PROSITE" id="PS50240">
    <property type="entry name" value="TRYPSIN_DOM"/>
    <property type="match status" value="1"/>
</dbReference>
<dbReference type="SUPFAM" id="SSF57424">
    <property type="entry name" value="LDL receptor-like module"/>
    <property type="match status" value="3"/>
</dbReference>
<keyword evidence="5" id="KW-0325">Glycoprotein</keyword>
<feature type="disulfide bond" evidence="6">
    <location>
        <begin position="975"/>
        <end position="990"/>
    </location>
</feature>
<dbReference type="PRINTS" id="PR00261">
    <property type="entry name" value="LDLRECEPTOR"/>
</dbReference>
<evidence type="ECO:0000313" key="13">
    <source>
        <dbReference type="RefSeq" id="XP_022246562.1"/>
    </source>
</evidence>
<dbReference type="Proteomes" id="UP000694941">
    <property type="component" value="Unplaced"/>
</dbReference>
<feature type="region of interest" description="Disordered" evidence="9">
    <location>
        <begin position="281"/>
        <end position="313"/>
    </location>
</feature>
<dbReference type="InterPro" id="IPR043504">
    <property type="entry name" value="Peptidase_S1_PA_chymotrypsin"/>
</dbReference>
<keyword evidence="3 8" id="KW-0720">Serine protease</keyword>
<dbReference type="InterPro" id="IPR036772">
    <property type="entry name" value="SRCR-like_dom_sf"/>
</dbReference>
<dbReference type="PROSITE" id="PS50068">
    <property type="entry name" value="LDLRA_2"/>
    <property type="match status" value="3"/>
</dbReference>
<dbReference type="Gene3D" id="2.40.10.10">
    <property type="entry name" value="Trypsin-like serine proteases"/>
    <property type="match status" value="1"/>
</dbReference>
<keyword evidence="12" id="KW-1185">Reference proteome</keyword>
<name>A0ABM1SSF6_LIMPO</name>
<dbReference type="SUPFAM" id="SSF56487">
    <property type="entry name" value="SRCR-like"/>
    <property type="match status" value="1"/>
</dbReference>
<evidence type="ECO:0000256" key="7">
    <source>
        <dbReference type="PROSITE-ProRule" id="PRU00196"/>
    </source>
</evidence>
<dbReference type="InterPro" id="IPR009003">
    <property type="entry name" value="Peptidase_S1_PA"/>
</dbReference>
<feature type="disulfide bond" evidence="6">
    <location>
        <begin position="567"/>
        <end position="582"/>
    </location>
</feature>
<feature type="disulfide bond" evidence="6">
    <location>
        <begin position="498"/>
        <end position="513"/>
    </location>
</feature>
<evidence type="ECO:0000259" key="10">
    <source>
        <dbReference type="PROSITE" id="PS50240"/>
    </source>
</evidence>
<keyword evidence="1 8" id="KW-0645">Protease</keyword>
<dbReference type="InterPro" id="IPR002172">
    <property type="entry name" value="LDrepeatLR_classA_rpt"/>
</dbReference>
<organism evidence="12 13">
    <name type="scientific">Limulus polyphemus</name>
    <name type="common">Atlantic horseshoe crab</name>
    <dbReference type="NCBI Taxonomy" id="6850"/>
    <lineage>
        <taxon>Eukaryota</taxon>
        <taxon>Metazoa</taxon>
        <taxon>Ecdysozoa</taxon>
        <taxon>Arthropoda</taxon>
        <taxon>Chelicerata</taxon>
        <taxon>Merostomata</taxon>
        <taxon>Xiphosura</taxon>
        <taxon>Limulidae</taxon>
        <taxon>Limulus</taxon>
    </lineage>
</organism>
<dbReference type="PROSITE" id="PS01209">
    <property type="entry name" value="LDLRA_1"/>
    <property type="match status" value="1"/>
</dbReference>
<feature type="region of interest" description="Disordered" evidence="9">
    <location>
        <begin position="177"/>
        <end position="209"/>
    </location>
</feature>
<feature type="compositionally biased region" description="Basic and acidic residues" evidence="9">
    <location>
        <begin position="303"/>
        <end position="313"/>
    </location>
</feature>
<proteinExistence type="predicted"/>
<feature type="compositionally biased region" description="Polar residues" evidence="9">
    <location>
        <begin position="402"/>
        <end position="435"/>
    </location>
</feature>
<dbReference type="CDD" id="cd00190">
    <property type="entry name" value="Tryp_SPc"/>
    <property type="match status" value="1"/>
</dbReference>
<keyword evidence="2 8" id="KW-0378">Hydrolase</keyword>
<dbReference type="SMART" id="SM00020">
    <property type="entry name" value="Tryp_SPc"/>
    <property type="match status" value="1"/>
</dbReference>
<evidence type="ECO:0000256" key="4">
    <source>
        <dbReference type="ARBA" id="ARBA00023157"/>
    </source>
</evidence>
<feature type="region of interest" description="Disordered" evidence="9">
    <location>
        <begin position="397"/>
        <end position="440"/>
    </location>
</feature>
<dbReference type="SUPFAM" id="SSF50494">
    <property type="entry name" value="Trypsin-like serine proteases"/>
    <property type="match status" value="1"/>
</dbReference>
<dbReference type="PANTHER" id="PTHR24252">
    <property type="entry name" value="ACROSIN-RELATED"/>
    <property type="match status" value="1"/>
</dbReference>
<evidence type="ECO:0000256" key="6">
    <source>
        <dbReference type="PROSITE-ProRule" id="PRU00124"/>
    </source>
</evidence>
<evidence type="ECO:0000256" key="8">
    <source>
        <dbReference type="RuleBase" id="RU363034"/>
    </source>
</evidence>
<dbReference type="PROSITE" id="PS00135">
    <property type="entry name" value="TRYPSIN_SER"/>
    <property type="match status" value="1"/>
</dbReference>
<evidence type="ECO:0000313" key="12">
    <source>
        <dbReference type="Proteomes" id="UP000694941"/>
    </source>
</evidence>
<feature type="domain" description="Peptidase S1" evidence="10">
    <location>
        <begin position="707"/>
        <end position="946"/>
    </location>
</feature>
<evidence type="ECO:0000256" key="9">
    <source>
        <dbReference type="SAM" id="MobiDB-lite"/>
    </source>
</evidence>
<sequence length="991" mass="111004">MVDGFVVPQIHLRPRKEEESSDFEGMDTKSLERKVVLHPSEIKEDYLKHKEYEFQTPDETKEVKMEHQENADDADVETEPLKNLEEHLRFPRPSRGEVRFLPDIAVGVPLLIRGGQKKDRHVLLPVKNNENESWGKNSESRTTTSTTTVISTIEAGEILAEVPLSIRTSENSKGQTFLLPLEVNNPSPPRATKSNDENRQNQESDIAGEFSVGTSLFIRNLNRPRPAQFPQKSNKRIDVPYRTSTPQPRTTASKPLRRPPSSHFEDLHVSVPLFIRGSSKGQAFIPLPDRGDRVKNSSASSRLSEKQNRRTEDVKLPEGQGVTSLLVGQSLFIVAPTQGTDLRVRKGETIITRRGGRSEDDLKAEESVEQFRNVPKIVAPNILSKPNDVVLKSVQGHHTHLHGNSNLNSKSQNVGDVKGSNSYGDQTRTHPNNTTKTHKEDDVLIEQPITTKLMTSDLQEISVFSTTEVTSYPSKYDCPEETTFRCADGTCISKTKRCDKYVHCADGSDEFSCNCSDYLRSGSQFRKICDGVADCWDYSDEAYCEWCNPGYHICHGERKCVSPLKVCDGTVDCLHGTDEIHCVRLADDETLSDHYYQNKGLVMVRKHGRWGKLCVDNNQWKVDELGEAICSALSYRNVESVSIGSETSSKSSVYFEFTPPSSELLPVSRSTHLFQPSKCEEKNVMHVTCSSLECGIRPVTASFRKRIVGGRSSSSGSWPWQVALYRDGKYQCGAVLVNDQWLVSAGHCFFRSQTGYWIARIGLLRRGLEMPSPFEQIRNISRIIIHPDYIDRGFINDLVVLRLEKPVHFSDYTRPICLPEAGGDVRKWQGQTCTVTGWGKLFEIGQIFPDTLQELQLPIIPTEDCRKRTLFLPLYRITDNMFCAGYENGGRDACLGDSGGPLMCEENGRWTLVGVTSNGDGCGRAGRPGVYTKVSKYVQWIYSVMTDGDTSPGNRSQCLGIRCPLGKCVEEVNVCDHNMDCSDGSDEINCS</sequence>
<feature type="region of interest" description="Disordered" evidence="9">
    <location>
        <begin position="222"/>
        <end position="263"/>
    </location>
</feature>